<evidence type="ECO:0000313" key="1">
    <source>
        <dbReference type="EMBL" id="KAL3613881.1"/>
    </source>
</evidence>
<evidence type="ECO:0000313" key="2">
    <source>
        <dbReference type="Proteomes" id="UP001632038"/>
    </source>
</evidence>
<accession>A0ABD3B946</accession>
<sequence>MSIPESENISTGTVNCFVLLKDGIVVGVDSRSYSSRKENETNKEYRVLATEDGKKVKKFVAYYMEDGEMMERYTKDTKDKFYAIGSGSGFEKLTWGKTYKTL</sequence>
<name>A0ABD3B946_9LAMI</name>
<gene>
    <name evidence="1" type="ORF">CASFOL_041955</name>
</gene>
<dbReference type="AlphaFoldDB" id="A0ABD3B946"/>
<protein>
    <submittedName>
        <fullName evidence="1">Uncharacterized protein</fullName>
    </submittedName>
</protein>
<dbReference type="Proteomes" id="UP001632038">
    <property type="component" value="Unassembled WGS sequence"/>
</dbReference>
<organism evidence="1 2">
    <name type="scientific">Castilleja foliolosa</name>
    <dbReference type="NCBI Taxonomy" id="1961234"/>
    <lineage>
        <taxon>Eukaryota</taxon>
        <taxon>Viridiplantae</taxon>
        <taxon>Streptophyta</taxon>
        <taxon>Embryophyta</taxon>
        <taxon>Tracheophyta</taxon>
        <taxon>Spermatophyta</taxon>
        <taxon>Magnoliopsida</taxon>
        <taxon>eudicotyledons</taxon>
        <taxon>Gunneridae</taxon>
        <taxon>Pentapetalae</taxon>
        <taxon>asterids</taxon>
        <taxon>lamiids</taxon>
        <taxon>Lamiales</taxon>
        <taxon>Orobanchaceae</taxon>
        <taxon>Pedicularideae</taxon>
        <taxon>Castillejinae</taxon>
        <taxon>Castilleja</taxon>
    </lineage>
</organism>
<dbReference type="EMBL" id="JAVIJP010000107">
    <property type="protein sequence ID" value="KAL3613881.1"/>
    <property type="molecule type" value="Genomic_DNA"/>
</dbReference>
<comment type="caution">
    <text evidence="1">The sequence shown here is derived from an EMBL/GenBank/DDBJ whole genome shotgun (WGS) entry which is preliminary data.</text>
</comment>
<reference evidence="2" key="1">
    <citation type="journal article" date="2024" name="IScience">
        <title>Strigolactones Initiate the Formation of Haustorium-like Structures in Castilleja.</title>
        <authorList>
            <person name="Buerger M."/>
            <person name="Peterson D."/>
            <person name="Chory J."/>
        </authorList>
    </citation>
    <scope>NUCLEOTIDE SEQUENCE [LARGE SCALE GENOMIC DNA]</scope>
</reference>
<keyword evidence="2" id="KW-1185">Reference proteome</keyword>
<proteinExistence type="predicted"/>